<dbReference type="OrthoDB" id="20105at2759"/>
<dbReference type="OMA" id="WSQVAVN"/>
<organism evidence="9 10">
    <name type="scientific">Wolfiporia cocos (strain MD-104)</name>
    <name type="common">Brown rot fungus</name>
    <dbReference type="NCBI Taxonomy" id="742152"/>
    <lineage>
        <taxon>Eukaryota</taxon>
        <taxon>Fungi</taxon>
        <taxon>Dikarya</taxon>
        <taxon>Basidiomycota</taxon>
        <taxon>Agaricomycotina</taxon>
        <taxon>Agaricomycetes</taxon>
        <taxon>Polyporales</taxon>
        <taxon>Phaeolaceae</taxon>
        <taxon>Wolfiporia</taxon>
    </lineage>
</organism>
<reference evidence="9 10" key="1">
    <citation type="journal article" date="2012" name="Science">
        <title>The Paleozoic origin of enzymatic lignin decomposition reconstructed from 31 fungal genomes.</title>
        <authorList>
            <person name="Floudas D."/>
            <person name="Binder M."/>
            <person name="Riley R."/>
            <person name="Barry K."/>
            <person name="Blanchette R.A."/>
            <person name="Henrissat B."/>
            <person name="Martinez A.T."/>
            <person name="Otillar R."/>
            <person name="Spatafora J.W."/>
            <person name="Yadav J.S."/>
            <person name="Aerts A."/>
            <person name="Benoit I."/>
            <person name="Boyd A."/>
            <person name="Carlson A."/>
            <person name="Copeland A."/>
            <person name="Coutinho P.M."/>
            <person name="de Vries R.P."/>
            <person name="Ferreira P."/>
            <person name="Findley K."/>
            <person name="Foster B."/>
            <person name="Gaskell J."/>
            <person name="Glotzer D."/>
            <person name="Gorecki P."/>
            <person name="Heitman J."/>
            <person name="Hesse C."/>
            <person name="Hori C."/>
            <person name="Igarashi K."/>
            <person name="Jurgens J.A."/>
            <person name="Kallen N."/>
            <person name="Kersten P."/>
            <person name="Kohler A."/>
            <person name="Kuees U."/>
            <person name="Kumar T.K.A."/>
            <person name="Kuo A."/>
            <person name="LaButti K."/>
            <person name="Larrondo L.F."/>
            <person name="Lindquist E."/>
            <person name="Ling A."/>
            <person name="Lombard V."/>
            <person name="Lucas S."/>
            <person name="Lundell T."/>
            <person name="Martin R."/>
            <person name="McLaughlin D.J."/>
            <person name="Morgenstern I."/>
            <person name="Morin E."/>
            <person name="Murat C."/>
            <person name="Nagy L.G."/>
            <person name="Nolan M."/>
            <person name="Ohm R.A."/>
            <person name="Patyshakuliyeva A."/>
            <person name="Rokas A."/>
            <person name="Ruiz-Duenas F.J."/>
            <person name="Sabat G."/>
            <person name="Salamov A."/>
            <person name="Samejima M."/>
            <person name="Schmutz J."/>
            <person name="Slot J.C."/>
            <person name="St John F."/>
            <person name="Stenlid J."/>
            <person name="Sun H."/>
            <person name="Sun S."/>
            <person name="Syed K."/>
            <person name="Tsang A."/>
            <person name="Wiebenga A."/>
            <person name="Young D."/>
            <person name="Pisabarro A."/>
            <person name="Eastwood D.C."/>
            <person name="Martin F."/>
            <person name="Cullen D."/>
            <person name="Grigoriev I.V."/>
            <person name="Hibbett D.S."/>
        </authorList>
    </citation>
    <scope>NUCLEOTIDE SEQUENCE [LARGE SCALE GENOMIC DNA]</scope>
    <source>
        <strain evidence="9 10">MD-104</strain>
    </source>
</reference>
<feature type="region of interest" description="Disordered" evidence="7">
    <location>
        <begin position="91"/>
        <end position="135"/>
    </location>
</feature>
<dbReference type="Proteomes" id="UP000218811">
    <property type="component" value="Unassembled WGS sequence"/>
</dbReference>
<dbReference type="PANTHER" id="PTHR10920:SF18">
    <property type="entry name" value="RRNA METHYLTRANSFERASE 2, MITOCHONDRIAL"/>
    <property type="match status" value="1"/>
</dbReference>
<dbReference type="PANTHER" id="PTHR10920">
    <property type="entry name" value="RIBOSOMAL RNA METHYLTRANSFERASE"/>
    <property type="match status" value="1"/>
</dbReference>
<dbReference type="InterPro" id="IPR015507">
    <property type="entry name" value="rRNA-MeTfrase_E"/>
</dbReference>
<feature type="domain" description="Ribosomal RNA methyltransferase FtsJ" evidence="8">
    <location>
        <begin position="159"/>
        <end position="308"/>
    </location>
</feature>
<comment type="similarity">
    <text evidence="1">Belongs to the class I-like SAM-binding methyltransferase superfamily. RNA methyltransferase RlmE family.</text>
</comment>
<dbReference type="EMBL" id="KB467832">
    <property type="protein sequence ID" value="PCH34675.1"/>
    <property type="molecule type" value="Genomic_DNA"/>
</dbReference>
<evidence type="ECO:0000313" key="9">
    <source>
        <dbReference type="EMBL" id="PCH34675.1"/>
    </source>
</evidence>
<keyword evidence="4 9" id="KW-0808">Transferase</keyword>
<evidence type="ECO:0000313" key="10">
    <source>
        <dbReference type="Proteomes" id="UP000218811"/>
    </source>
</evidence>
<keyword evidence="3 9" id="KW-0489">Methyltransferase</keyword>
<evidence type="ECO:0000256" key="6">
    <source>
        <dbReference type="ARBA" id="ARBA00041184"/>
    </source>
</evidence>
<keyword evidence="2" id="KW-0698">rRNA processing</keyword>
<feature type="compositionally biased region" description="Basic and acidic residues" evidence="7">
    <location>
        <begin position="102"/>
        <end position="111"/>
    </location>
</feature>
<dbReference type="HAMAP" id="MF_01547">
    <property type="entry name" value="RNA_methyltr_E"/>
    <property type="match status" value="1"/>
</dbReference>
<dbReference type="InterPro" id="IPR029063">
    <property type="entry name" value="SAM-dependent_MTases_sf"/>
</dbReference>
<dbReference type="InterPro" id="IPR050082">
    <property type="entry name" value="RNA_methyltr_RlmE"/>
</dbReference>
<evidence type="ECO:0000259" key="8">
    <source>
        <dbReference type="Pfam" id="PF01728"/>
    </source>
</evidence>
<evidence type="ECO:0000256" key="1">
    <source>
        <dbReference type="ARBA" id="ARBA00009258"/>
    </source>
</evidence>
<protein>
    <recommendedName>
        <fullName evidence="6">rRNA methyltransferase 2, mitochondrial</fullName>
    </recommendedName>
</protein>
<dbReference type="STRING" id="742152.A0A2H3IZ16"/>
<dbReference type="InterPro" id="IPR002877">
    <property type="entry name" value="RNA_MeTrfase_FtsJ_dom"/>
</dbReference>
<dbReference type="SUPFAM" id="SSF53335">
    <property type="entry name" value="S-adenosyl-L-methionine-dependent methyltransferases"/>
    <property type="match status" value="2"/>
</dbReference>
<dbReference type="GO" id="GO:0008650">
    <property type="term" value="F:rRNA (uridine-2'-O-)-methyltransferase activity"/>
    <property type="evidence" value="ECO:0007669"/>
    <property type="project" value="TreeGrafter"/>
</dbReference>
<evidence type="ECO:0000256" key="7">
    <source>
        <dbReference type="SAM" id="MobiDB-lite"/>
    </source>
</evidence>
<dbReference type="Gene3D" id="3.40.50.150">
    <property type="entry name" value="Vaccinia Virus protein VP39"/>
    <property type="match status" value="1"/>
</dbReference>
<keyword evidence="5" id="KW-0949">S-adenosyl-L-methionine</keyword>
<dbReference type="GO" id="GO:0005739">
    <property type="term" value="C:mitochondrion"/>
    <property type="evidence" value="ECO:0007669"/>
    <property type="project" value="TreeGrafter"/>
</dbReference>
<accession>A0A2H3IZ16</accession>
<gene>
    <name evidence="9" type="ORF">WOLCODRAFT_155322</name>
</gene>
<dbReference type="Pfam" id="PF01728">
    <property type="entry name" value="FtsJ"/>
    <property type="match status" value="2"/>
</dbReference>
<evidence type="ECO:0000256" key="2">
    <source>
        <dbReference type="ARBA" id="ARBA00022552"/>
    </source>
</evidence>
<feature type="compositionally biased region" description="Basic residues" evidence="7">
    <location>
        <begin position="112"/>
        <end position="121"/>
    </location>
</feature>
<keyword evidence="10" id="KW-1185">Reference proteome</keyword>
<feature type="domain" description="Ribosomal RNA methyltransferase FtsJ" evidence="8">
    <location>
        <begin position="41"/>
        <end position="103"/>
    </location>
</feature>
<evidence type="ECO:0000256" key="3">
    <source>
        <dbReference type="ARBA" id="ARBA00022603"/>
    </source>
</evidence>
<evidence type="ECO:0000256" key="4">
    <source>
        <dbReference type="ARBA" id="ARBA00022679"/>
    </source>
</evidence>
<proteinExistence type="inferred from homology"/>
<evidence type="ECO:0000256" key="5">
    <source>
        <dbReference type="ARBA" id="ARBA00022691"/>
    </source>
</evidence>
<dbReference type="AlphaFoldDB" id="A0A2H3IZ16"/>
<name>A0A2H3IZ16_WOLCO</name>
<sequence length="327" mass="36643">MSFATTLPRLSNKLPPSSRAWLARQFRDPYVRERAMHPMHYRSRSAFKLIELHERWEIFHPGVRTVVDLGAAPGGWSQVAAAKLGWTEEDVLGVPRPTMQKPKADRENNKEKKSKKKRKSAKLGMQEDGSQPDADMDLGAWSGDELRPFGDLDVEQPSTRVGQGTIVAVDLLRMLPIPGVQTLQMDFLSPEADATVSALVRSESNPDGKVDIVLSDMAANFSGNRTHDVEAHLNICNAVVRFARRHLRSSDDVGKRKGGVLVIKYFEHPLLAKFRHEELKPYFNFVFNSKPDASRAESAEGYWICMGFKHQSSLPVPPVLKLFNGDS</sequence>